<keyword evidence="5" id="KW-0813">Transport</keyword>
<keyword evidence="4" id="KW-0833">Ubl conjugation pathway</keyword>
<keyword evidence="5" id="KW-0653">Protein transport</keyword>
<proteinExistence type="inferred from homology"/>
<evidence type="ECO:0000313" key="8">
    <source>
        <dbReference type="EMBL" id="KND89429.1"/>
    </source>
</evidence>
<evidence type="ECO:0000313" key="9">
    <source>
        <dbReference type="Proteomes" id="UP000036947"/>
    </source>
</evidence>
<dbReference type="GO" id="GO:0015031">
    <property type="term" value="P:protein transport"/>
    <property type="evidence" value="ECO:0007669"/>
    <property type="project" value="UniProtKB-KW"/>
</dbReference>
<keyword evidence="9" id="KW-1185">Reference proteome</keyword>
<dbReference type="GO" id="GO:0032446">
    <property type="term" value="P:protein modification by small protein conjugation"/>
    <property type="evidence" value="ECO:0007669"/>
    <property type="project" value="TreeGrafter"/>
</dbReference>
<dbReference type="InterPro" id="IPR007135">
    <property type="entry name" value="Atg3/Atg10"/>
</dbReference>
<dbReference type="EMBL" id="LFRF01000018">
    <property type="protein sequence ID" value="KND89429.1"/>
    <property type="molecule type" value="Genomic_DNA"/>
</dbReference>
<accession>A0A0L0N5X6</accession>
<dbReference type="PANTHER" id="PTHR14957:SF1">
    <property type="entry name" value="UBIQUITIN-LIKE-CONJUGATING ENZYME ATG10"/>
    <property type="match status" value="1"/>
</dbReference>
<evidence type="ECO:0000256" key="3">
    <source>
        <dbReference type="ARBA" id="ARBA00022679"/>
    </source>
</evidence>
<dbReference type="PANTHER" id="PTHR14957">
    <property type="entry name" value="UBIQUITIN-LIKE-CONJUGATING ENZYME ATG10"/>
    <property type="match status" value="1"/>
</dbReference>
<keyword evidence="3" id="KW-0808">Transferase</keyword>
<comment type="similarity">
    <text evidence="1">Belongs to the ATG10 family.</text>
</comment>
<name>A0A0L0N5X6_TOLOC</name>
<dbReference type="GO" id="GO:0061651">
    <property type="term" value="F:Atg12 conjugating enzyme activity"/>
    <property type="evidence" value="ECO:0007669"/>
    <property type="project" value="TreeGrafter"/>
</dbReference>
<dbReference type="STRING" id="1163406.A0A0L0N5X6"/>
<evidence type="ECO:0000256" key="1">
    <source>
        <dbReference type="ARBA" id="ARBA00005696"/>
    </source>
</evidence>
<gene>
    <name evidence="8" type="ORF">TOPH_05933</name>
</gene>
<dbReference type="GO" id="GO:0000045">
    <property type="term" value="P:autophagosome assembly"/>
    <property type="evidence" value="ECO:0007669"/>
    <property type="project" value="TreeGrafter"/>
</dbReference>
<evidence type="ECO:0000256" key="5">
    <source>
        <dbReference type="ARBA" id="ARBA00022927"/>
    </source>
</evidence>
<sequence length="238" mass="26750">MATTDIENFPFLNRVEFPAACHHLDRHYCRATLGPLRRCWKLRVCAALDTIFSVDGGYATYVQITRPLEPTLDHDDLSLDLGKFSISEQDRDDGNVMADDGMMDAEESDAAAIIQHMPRHDGQHVTYEIHLHPTYRVPCLWFTLHNLPLDEPTFNIDTVFRRLVPDEYKDSLRGLGGIGGISADHHPITGIPSFFVHPCLLGDAISSFECSKQNYLMIWLGLVGGCVGLWVPKEMAVQ</sequence>
<evidence type="ECO:0000256" key="6">
    <source>
        <dbReference type="ARBA" id="ARBA00023006"/>
    </source>
</evidence>
<evidence type="ECO:0000256" key="7">
    <source>
        <dbReference type="ARBA" id="ARBA00029833"/>
    </source>
</evidence>
<dbReference type="OrthoDB" id="4089664at2759"/>
<dbReference type="Pfam" id="PF03987">
    <property type="entry name" value="Autophagy_act_C"/>
    <property type="match status" value="1"/>
</dbReference>
<evidence type="ECO:0000256" key="4">
    <source>
        <dbReference type="ARBA" id="ARBA00022786"/>
    </source>
</evidence>
<dbReference type="GO" id="GO:0005829">
    <property type="term" value="C:cytosol"/>
    <property type="evidence" value="ECO:0007669"/>
    <property type="project" value="TreeGrafter"/>
</dbReference>
<dbReference type="GO" id="GO:0000422">
    <property type="term" value="P:autophagy of mitochondrion"/>
    <property type="evidence" value="ECO:0007669"/>
    <property type="project" value="TreeGrafter"/>
</dbReference>
<dbReference type="Proteomes" id="UP000036947">
    <property type="component" value="Unassembled WGS sequence"/>
</dbReference>
<evidence type="ECO:0000256" key="2">
    <source>
        <dbReference type="ARBA" id="ARBA00021099"/>
    </source>
</evidence>
<reference evidence="8 9" key="1">
    <citation type="journal article" date="2015" name="BMC Genomics">
        <title>The genome of the truffle-parasite Tolypocladium ophioglossoides and the evolution of antifungal peptaibiotics.</title>
        <authorList>
            <person name="Quandt C.A."/>
            <person name="Bushley K.E."/>
            <person name="Spatafora J.W."/>
        </authorList>
    </citation>
    <scope>NUCLEOTIDE SEQUENCE [LARGE SCALE GENOMIC DNA]</scope>
    <source>
        <strain evidence="8 9">CBS 100239</strain>
    </source>
</reference>
<dbReference type="Gene3D" id="3.30.1460.50">
    <property type="match status" value="1"/>
</dbReference>
<protein>
    <recommendedName>
        <fullName evidence="2">Ubiquitin-like-conjugating enzyme ATG10</fullName>
    </recommendedName>
    <alternativeName>
        <fullName evidence="7">Autophagy-related protein 10</fullName>
    </alternativeName>
</protein>
<organism evidence="8 9">
    <name type="scientific">Tolypocladium ophioglossoides (strain CBS 100239)</name>
    <name type="common">Snaketongue truffleclub</name>
    <name type="synonym">Elaphocordyceps ophioglossoides</name>
    <dbReference type="NCBI Taxonomy" id="1163406"/>
    <lineage>
        <taxon>Eukaryota</taxon>
        <taxon>Fungi</taxon>
        <taxon>Dikarya</taxon>
        <taxon>Ascomycota</taxon>
        <taxon>Pezizomycotina</taxon>
        <taxon>Sordariomycetes</taxon>
        <taxon>Hypocreomycetidae</taxon>
        <taxon>Hypocreales</taxon>
        <taxon>Ophiocordycipitaceae</taxon>
        <taxon>Tolypocladium</taxon>
    </lineage>
</organism>
<comment type="caution">
    <text evidence="8">The sequence shown here is derived from an EMBL/GenBank/DDBJ whole genome shotgun (WGS) entry which is preliminary data.</text>
</comment>
<keyword evidence="6" id="KW-0072">Autophagy</keyword>
<dbReference type="AlphaFoldDB" id="A0A0L0N5X6"/>